<keyword evidence="2 7" id="KW-0963">Cytoplasm</keyword>
<comment type="subcellular location">
    <subcellularLocation>
        <location evidence="7">Cytoplasm</location>
    </subcellularLocation>
</comment>
<feature type="binding site" evidence="7">
    <location>
        <position position="227"/>
    </location>
    <ligand>
        <name>substrate</name>
    </ligand>
</feature>
<comment type="subunit">
    <text evidence="1 7">Homodimer.</text>
</comment>
<keyword evidence="5 7" id="KW-0486">Methionine biosynthesis</keyword>
<comment type="similarity">
    <text evidence="7">Belongs to the AB hydrolase superfamily. MetX family.</text>
</comment>
<dbReference type="EC" id="2.3.1.46" evidence="7"/>
<evidence type="ECO:0000256" key="2">
    <source>
        <dbReference type="ARBA" id="ARBA00022490"/>
    </source>
</evidence>
<dbReference type="OrthoDB" id="9800754at2"/>
<dbReference type="InterPro" id="IPR029058">
    <property type="entry name" value="AB_hydrolase_fold"/>
</dbReference>
<sequence>MTGVDSAGSVGLVIPFVEVFEEPLTLACGRTLDRFELVLETYGVLNADASNAILICHALSGNHHAAGFHSRDERKPGWWDVAIGPGKAIDTDRFFVVSVNNLGGCHGSTGPASINPATGSPWGPDFPQIQIDDWVESQRRLAQRLGISRWAAVIGGSLGGMQALQWAVSYPDWLDHCVVLASAPRLSAQNIAFNEIARHAILSDPDWLDGHYYQNDRIPEKGLGLARMVGHLTYMSADGMSDKFGRELREGSLGSEESDAVVFQVESYLRYQGAQFSTRFDANTYMLMTRALDFFDISRDHDGDLRRALANTTASFLVLSFSSDWRFSPARSQELVDALLAEGKPVTYADIEANEGHDSFLIDVPGYLPLFTAYMARVGC</sequence>
<keyword evidence="3 7" id="KW-0028">Amino-acid biosynthesis</keyword>
<reference evidence="11" key="1">
    <citation type="journal article" date="2013" name="BMC Microbiol.">
        <title>Taxonomy and evolution of bacteriochlorophyll a-containing members of the OM60/NOR5 clade of marine gammaproteobacteria: description of Luminiphilus syltensis gen. nov., sp. nov., reclassification of Haliea rubra as Pseudohaliea rubra gen. nov., comb. nov., and emendation of Chromatocurvus halotolerans.</title>
        <authorList>
            <person name="Spring S."/>
            <person name="Riedel T."/>
            <person name="Sproer C."/>
            <person name="Yan S."/>
            <person name="Harder J."/>
            <person name="Fuchs B.M."/>
        </authorList>
    </citation>
    <scope>NUCLEOTIDE SEQUENCE [LARGE SCALE GENOMIC DNA]</scope>
    <source>
        <strain evidence="11">NOR51-B</strain>
    </source>
</reference>
<dbReference type="SUPFAM" id="SSF53474">
    <property type="entry name" value="alpha/beta-Hydrolases"/>
    <property type="match status" value="1"/>
</dbReference>
<evidence type="ECO:0000256" key="1">
    <source>
        <dbReference type="ARBA" id="ARBA00011738"/>
    </source>
</evidence>
<dbReference type="GO" id="GO:0004414">
    <property type="term" value="F:homoserine O-acetyltransferase activity"/>
    <property type="evidence" value="ECO:0007669"/>
    <property type="project" value="UniProtKB-ARBA"/>
</dbReference>
<evidence type="ECO:0000256" key="3">
    <source>
        <dbReference type="ARBA" id="ARBA00022605"/>
    </source>
</evidence>
<comment type="catalytic activity">
    <reaction evidence="7">
        <text>L-homoserine + succinyl-CoA = O-succinyl-L-homoserine + CoA</text>
        <dbReference type="Rhea" id="RHEA:22008"/>
        <dbReference type="ChEBI" id="CHEBI:57287"/>
        <dbReference type="ChEBI" id="CHEBI:57292"/>
        <dbReference type="ChEBI" id="CHEBI:57476"/>
        <dbReference type="ChEBI" id="CHEBI:57661"/>
        <dbReference type="EC" id="2.3.1.46"/>
    </reaction>
</comment>
<gene>
    <name evidence="10" type="primary">metX</name>
    <name evidence="7" type="synonym">metXS</name>
    <name evidence="10" type="ORF">NOR51B_435</name>
</gene>
<evidence type="ECO:0000256" key="7">
    <source>
        <dbReference type="HAMAP-Rule" id="MF_00296"/>
    </source>
</evidence>
<dbReference type="HAMAP" id="MF_00296">
    <property type="entry name" value="MetX_acyltransf"/>
    <property type="match status" value="1"/>
</dbReference>
<dbReference type="RefSeq" id="WP_009019246.1">
    <property type="nucleotide sequence ID" value="NZ_DS999411.1"/>
</dbReference>
<keyword evidence="11" id="KW-1185">Reference proteome</keyword>
<dbReference type="EMBL" id="DS999411">
    <property type="protein sequence ID" value="EED34498.1"/>
    <property type="molecule type" value="Genomic_DNA"/>
</dbReference>
<dbReference type="HOGENOM" id="CLU_028760_1_2_6"/>
<dbReference type="FunFam" id="1.10.1740.110:FF:000001">
    <property type="entry name" value="Homoserine O-acetyltransferase"/>
    <property type="match status" value="1"/>
</dbReference>
<feature type="domain" description="AB hydrolase-1" evidence="9">
    <location>
        <begin position="51"/>
        <end position="349"/>
    </location>
</feature>
<dbReference type="NCBIfam" id="NF001209">
    <property type="entry name" value="PRK00175.1"/>
    <property type="match status" value="1"/>
</dbReference>
<keyword evidence="6 7" id="KW-0012">Acyltransferase</keyword>
<dbReference type="PANTHER" id="PTHR32268">
    <property type="entry name" value="HOMOSERINE O-ACETYLTRANSFERASE"/>
    <property type="match status" value="1"/>
</dbReference>
<dbReference type="GO" id="GO:0005737">
    <property type="term" value="C:cytoplasm"/>
    <property type="evidence" value="ECO:0007669"/>
    <property type="project" value="UniProtKB-SubCell"/>
</dbReference>
<dbReference type="GO" id="GO:0009092">
    <property type="term" value="P:homoserine metabolic process"/>
    <property type="evidence" value="ECO:0007669"/>
    <property type="project" value="TreeGrafter"/>
</dbReference>
<comment type="pathway">
    <text evidence="7">Amino-acid biosynthesis; L-methionine biosynthesis via de novo pathway; O-succinyl-L-homoserine from L-homoserine: step 1/1.</text>
</comment>
<keyword evidence="4 7" id="KW-0808">Transferase</keyword>
<evidence type="ECO:0000256" key="6">
    <source>
        <dbReference type="ARBA" id="ARBA00023315"/>
    </source>
</evidence>
<dbReference type="GO" id="GO:0009086">
    <property type="term" value="P:methionine biosynthetic process"/>
    <property type="evidence" value="ECO:0007669"/>
    <property type="project" value="UniProtKB-UniRule"/>
</dbReference>
<comment type="function">
    <text evidence="7">Transfers a succinyl group from succinyl-CoA to L-homoserine, forming succinyl-L-homoserine.</text>
</comment>
<dbReference type="GO" id="GO:0008899">
    <property type="term" value="F:homoserine O-succinyltransferase activity"/>
    <property type="evidence" value="ECO:0007669"/>
    <property type="project" value="UniProtKB-UniRule"/>
</dbReference>
<dbReference type="NCBIfam" id="TIGR01392">
    <property type="entry name" value="homoserO_Ac_trn"/>
    <property type="match status" value="1"/>
</dbReference>
<dbReference type="PIRSF" id="PIRSF000443">
    <property type="entry name" value="Homoser_Ac_trans"/>
    <property type="match status" value="1"/>
</dbReference>
<dbReference type="UniPathway" id="UPA00051">
    <property type="reaction ID" value="UER00075"/>
</dbReference>
<comment type="caution">
    <text evidence="7">Lacks conserved residue(s) required for the propagation of feature annotation.</text>
</comment>
<dbReference type="InterPro" id="IPR008220">
    <property type="entry name" value="HAT_MetX-like"/>
</dbReference>
<accession>B8KU79</accession>
<evidence type="ECO:0000313" key="10">
    <source>
        <dbReference type="EMBL" id="EED34498.1"/>
    </source>
</evidence>
<protein>
    <recommendedName>
        <fullName evidence="7">Homoserine O-succinyltransferase</fullName>
        <shortName evidence="7">HST</shortName>
        <ecNumber evidence="7">2.3.1.46</ecNumber>
    </recommendedName>
    <alternativeName>
        <fullName evidence="7">Homoserine transsuccinylase</fullName>
        <shortName evidence="7">HTS</shortName>
    </alternativeName>
</protein>
<name>B8KU79_9GAMM</name>
<evidence type="ECO:0000259" key="9">
    <source>
        <dbReference type="Pfam" id="PF00561"/>
    </source>
</evidence>
<feature type="active site" description="Nucleophile" evidence="7 8">
    <location>
        <position position="157"/>
    </location>
</feature>
<feature type="binding site" evidence="7">
    <location>
        <position position="358"/>
    </location>
    <ligand>
        <name>substrate</name>
    </ligand>
</feature>
<dbReference type="Pfam" id="PF00561">
    <property type="entry name" value="Abhydrolase_1"/>
    <property type="match status" value="1"/>
</dbReference>
<dbReference type="Gene3D" id="1.10.1740.110">
    <property type="match status" value="1"/>
</dbReference>
<feature type="site" description="Important for acyl-CoA specificity" evidence="7">
    <location>
        <position position="326"/>
    </location>
</feature>
<dbReference type="eggNOG" id="COG2021">
    <property type="taxonomic scope" value="Bacteria"/>
</dbReference>
<dbReference type="Gene3D" id="3.40.50.1820">
    <property type="entry name" value="alpha/beta hydrolase"/>
    <property type="match status" value="1"/>
</dbReference>
<evidence type="ECO:0000256" key="8">
    <source>
        <dbReference type="PIRSR" id="PIRSR000443-1"/>
    </source>
</evidence>
<dbReference type="AlphaFoldDB" id="B8KU79"/>
<dbReference type="InterPro" id="IPR000073">
    <property type="entry name" value="AB_hydrolase_1"/>
</dbReference>
<dbReference type="PANTHER" id="PTHR32268:SF11">
    <property type="entry name" value="HOMOSERINE O-ACETYLTRANSFERASE"/>
    <property type="match status" value="1"/>
</dbReference>
<dbReference type="Proteomes" id="UP000004699">
    <property type="component" value="Unassembled WGS sequence"/>
</dbReference>
<organism evidence="10 11">
    <name type="scientific">Luminiphilus syltensis NOR5-1B</name>
    <dbReference type="NCBI Taxonomy" id="565045"/>
    <lineage>
        <taxon>Bacteria</taxon>
        <taxon>Pseudomonadati</taxon>
        <taxon>Pseudomonadota</taxon>
        <taxon>Gammaproteobacteria</taxon>
        <taxon>Cellvibrionales</taxon>
        <taxon>Halieaceae</taxon>
        <taxon>Luminiphilus</taxon>
    </lineage>
</organism>
<dbReference type="STRING" id="565045.NOR51B_435"/>
<feature type="active site" evidence="7 8">
    <location>
        <position position="357"/>
    </location>
</feature>
<evidence type="ECO:0000256" key="5">
    <source>
        <dbReference type="ARBA" id="ARBA00023167"/>
    </source>
</evidence>
<evidence type="ECO:0000256" key="4">
    <source>
        <dbReference type="ARBA" id="ARBA00022679"/>
    </source>
</evidence>
<feature type="active site" evidence="7 8">
    <location>
        <position position="324"/>
    </location>
</feature>
<proteinExistence type="inferred from homology"/>
<evidence type="ECO:0000313" key="11">
    <source>
        <dbReference type="Proteomes" id="UP000004699"/>
    </source>
</evidence>